<keyword evidence="7" id="KW-0812">Transmembrane</keyword>
<keyword evidence="7" id="KW-0472">Membrane</keyword>
<gene>
    <name evidence="9" type="ORF">DC094_04300</name>
</gene>
<dbReference type="OrthoDB" id="9814548at2"/>
<feature type="domain" description="PPIase FKBP-type" evidence="8">
    <location>
        <begin position="77"/>
        <end position="162"/>
    </location>
</feature>
<proteinExistence type="inferred from homology"/>
<dbReference type="Pfam" id="PF01346">
    <property type="entry name" value="FKBP_N"/>
    <property type="match status" value="1"/>
</dbReference>
<dbReference type="InterPro" id="IPR000774">
    <property type="entry name" value="PPIase_FKBP_N"/>
</dbReference>
<evidence type="ECO:0000313" key="10">
    <source>
        <dbReference type="Proteomes" id="UP000244906"/>
    </source>
</evidence>
<evidence type="ECO:0000256" key="4">
    <source>
        <dbReference type="ARBA" id="ARBA00023235"/>
    </source>
</evidence>
<dbReference type="PANTHER" id="PTHR43811">
    <property type="entry name" value="FKBP-TYPE PEPTIDYL-PROLYL CIS-TRANS ISOMERASE FKPA"/>
    <property type="match status" value="1"/>
</dbReference>
<evidence type="ECO:0000256" key="6">
    <source>
        <dbReference type="RuleBase" id="RU003915"/>
    </source>
</evidence>
<evidence type="ECO:0000256" key="3">
    <source>
        <dbReference type="ARBA" id="ARBA00023110"/>
    </source>
</evidence>
<evidence type="ECO:0000256" key="2">
    <source>
        <dbReference type="ARBA" id="ARBA00006577"/>
    </source>
</evidence>
<evidence type="ECO:0000256" key="5">
    <source>
        <dbReference type="PROSITE-ProRule" id="PRU00277"/>
    </source>
</evidence>
<dbReference type="Proteomes" id="UP000244906">
    <property type="component" value="Unassembled WGS sequence"/>
</dbReference>
<dbReference type="AlphaFoldDB" id="A0A2V1GYU0"/>
<dbReference type="GO" id="GO:0003755">
    <property type="term" value="F:peptidyl-prolyl cis-trans isomerase activity"/>
    <property type="evidence" value="ECO:0007669"/>
    <property type="project" value="UniProtKB-UniRule"/>
</dbReference>
<keyword evidence="4 5" id="KW-0413">Isomerase</keyword>
<accession>A0A2V1GYU0</accession>
<evidence type="ECO:0000313" key="9">
    <source>
        <dbReference type="EMBL" id="PVZ72241.1"/>
    </source>
</evidence>
<dbReference type="EMBL" id="QDDL01000001">
    <property type="protein sequence ID" value="PVZ72241.1"/>
    <property type="molecule type" value="Genomic_DNA"/>
</dbReference>
<dbReference type="Pfam" id="PF00254">
    <property type="entry name" value="FKBP_C"/>
    <property type="match status" value="1"/>
</dbReference>
<dbReference type="EC" id="5.2.1.8" evidence="6"/>
<protein>
    <recommendedName>
        <fullName evidence="6">Peptidyl-prolyl cis-trans isomerase</fullName>
        <ecNumber evidence="6">5.2.1.8</ecNumber>
    </recommendedName>
</protein>
<dbReference type="PANTHER" id="PTHR43811:SF19">
    <property type="entry name" value="39 KDA FK506-BINDING NUCLEAR PROTEIN"/>
    <property type="match status" value="1"/>
</dbReference>
<evidence type="ECO:0000256" key="7">
    <source>
        <dbReference type="SAM" id="Phobius"/>
    </source>
</evidence>
<dbReference type="GO" id="GO:0006457">
    <property type="term" value="P:protein folding"/>
    <property type="evidence" value="ECO:0007669"/>
    <property type="project" value="InterPro"/>
</dbReference>
<evidence type="ECO:0000259" key="8">
    <source>
        <dbReference type="PROSITE" id="PS50059"/>
    </source>
</evidence>
<dbReference type="SUPFAM" id="SSF54534">
    <property type="entry name" value="FKBP-like"/>
    <property type="match status" value="1"/>
</dbReference>
<dbReference type="PROSITE" id="PS50059">
    <property type="entry name" value="FKBP_PPIASE"/>
    <property type="match status" value="1"/>
</dbReference>
<comment type="similarity">
    <text evidence="2 6">Belongs to the FKBP-type PPIase family.</text>
</comment>
<feature type="transmembrane region" description="Helical" evidence="7">
    <location>
        <begin position="5"/>
        <end position="22"/>
    </location>
</feature>
<comment type="catalytic activity">
    <reaction evidence="1 5 6">
        <text>[protein]-peptidylproline (omega=180) = [protein]-peptidylproline (omega=0)</text>
        <dbReference type="Rhea" id="RHEA:16237"/>
        <dbReference type="Rhea" id="RHEA-COMP:10747"/>
        <dbReference type="Rhea" id="RHEA-COMP:10748"/>
        <dbReference type="ChEBI" id="CHEBI:83833"/>
        <dbReference type="ChEBI" id="CHEBI:83834"/>
        <dbReference type="EC" id="5.2.1.8"/>
    </reaction>
</comment>
<dbReference type="RefSeq" id="WP_116685827.1">
    <property type="nucleotide sequence ID" value="NZ_CAWNYD010000001.1"/>
</dbReference>
<dbReference type="InterPro" id="IPR046357">
    <property type="entry name" value="PPIase_dom_sf"/>
</dbReference>
<keyword evidence="3 5" id="KW-0697">Rotamase</keyword>
<dbReference type="Gene3D" id="3.10.50.40">
    <property type="match status" value="1"/>
</dbReference>
<keyword evidence="10" id="KW-1185">Reference proteome</keyword>
<reference evidence="9 10" key="1">
    <citation type="submission" date="2018-04" db="EMBL/GenBank/DDBJ databases">
        <title>Thalassorhabdus spongiae gen. nov., sp. nov., isolated from a marine sponge in South-West Iceland.</title>
        <authorList>
            <person name="Knobloch S."/>
            <person name="Daussin A."/>
            <person name="Johannsson R."/>
            <person name="Marteinsson V.T."/>
        </authorList>
    </citation>
    <scope>NUCLEOTIDE SEQUENCE [LARGE SCALE GENOMIC DNA]</scope>
    <source>
        <strain evidence="9 10">Hp12</strain>
    </source>
</reference>
<sequence length="164" mass="18374">MIEEYIVLCSTIGFSMFLFFMWQRLMARKKQKALALQEEQQAFLEQNKSKEGVVTTRSGLQYQIIEEGDGKNYPSPTSRVKAHYHGTLVDGTVLDSSVDRGKPAFFGLNEVIPGLMEALQLMSVGAKAQLCIPSELCYSERSIGKIPSNSTLIFEVELLSIEEE</sequence>
<organism evidence="9 10">
    <name type="scientific">Pelagibaculum spongiae</name>
    <dbReference type="NCBI Taxonomy" id="2080658"/>
    <lineage>
        <taxon>Bacteria</taxon>
        <taxon>Pseudomonadati</taxon>
        <taxon>Pseudomonadota</taxon>
        <taxon>Gammaproteobacteria</taxon>
        <taxon>Oceanospirillales</taxon>
        <taxon>Pelagibaculum</taxon>
    </lineage>
</organism>
<comment type="caution">
    <text evidence="9">The sequence shown here is derived from an EMBL/GenBank/DDBJ whole genome shotgun (WGS) entry which is preliminary data.</text>
</comment>
<keyword evidence="7" id="KW-1133">Transmembrane helix</keyword>
<dbReference type="InterPro" id="IPR001179">
    <property type="entry name" value="PPIase_FKBP_dom"/>
</dbReference>
<evidence type="ECO:0000256" key="1">
    <source>
        <dbReference type="ARBA" id="ARBA00000971"/>
    </source>
</evidence>
<name>A0A2V1GYU0_9GAMM</name>